<dbReference type="InterPro" id="IPR050640">
    <property type="entry name" value="Bact_2-comp_sensor_kinase"/>
</dbReference>
<keyword evidence="1" id="KW-1133">Transmembrane helix</keyword>
<keyword evidence="3" id="KW-0808">Transferase</keyword>
<dbReference type="AlphaFoldDB" id="A0AAE3RD20"/>
<gene>
    <name evidence="3" type="ORF">QNI22_32630</name>
</gene>
<evidence type="ECO:0000313" key="4">
    <source>
        <dbReference type="Proteomes" id="UP001232063"/>
    </source>
</evidence>
<feature type="domain" description="Signal transduction histidine kinase internal region" evidence="2">
    <location>
        <begin position="167"/>
        <end position="246"/>
    </location>
</feature>
<feature type="transmembrane region" description="Helical" evidence="1">
    <location>
        <begin position="85"/>
        <end position="108"/>
    </location>
</feature>
<feature type="transmembrane region" description="Helical" evidence="1">
    <location>
        <begin position="12"/>
        <end position="33"/>
    </location>
</feature>
<sequence>MKNSFRQFRFFLFQVIITLTMDMAFAALIYFLIKGFTTLWQEVPKAGQDQSYVWIILGNSLEALATVIVIRLFQHVDFQIRKKWLRYIVLGIFIFIITQLINSLVYHFETLQTAPFAGNSLRWLFGAGIVSSGLLTYTFVKYDEGRNQRITEQQLQLLRLEQLKTQAELDALQAKINPHFLYNALNSLVTLIEHEPKKAIKMVILLSRFFRYSTTVPNTLFHTLSDEIELVRTYLEIEQVRFGNRLTYHIDIQTNFLLKQPVPRFLLQPLVENAVKHGVSKISNPGIILLKVKSENNQLILSVHDNGPLFSNNVGFGYGLQSIYDKLKLLYKEKTDLVITNDPDKQVAIHIDLGRINTQILSDSIDNKYSYDLQNHFGR</sequence>
<reference evidence="3" key="1">
    <citation type="submission" date="2023-05" db="EMBL/GenBank/DDBJ databases">
        <authorList>
            <person name="Zhang X."/>
        </authorList>
    </citation>
    <scope>NUCLEOTIDE SEQUENCE</scope>
    <source>
        <strain evidence="3">BD1B2-1</strain>
    </source>
</reference>
<name>A0AAE3RD20_9BACT</name>
<evidence type="ECO:0000259" key="2">
    <source>
        <dbReference type="Pfam" id="PF06580"/>
    </source>
</evidence>
<dbReference type="PANTHER" id="PTHR34220">
    <property type="entry name" value="SENSOR HISTIDINE KINASE YPDA"/>
    <property type="match status" value="1"/>
</dbReference>
<keyword evidence="3" id="KW-0418">Kinase</keyword>
<evidence type="ECO:0000256" key="1">
    <source>
        <dbReference type="SAM" id="Phobius"/>
    </source>
</evidence>
<keyword evidence="1" id="KW-0472">Membrane</keyword>
<protein>
    <submittedName>
        <fullName evidence="3">Histidine kinase</fullName>
    </submittedName>
</protein>
<dbReference type="GO" id="GO:0016020">
    <property type="term" value="C:membrane"/>
    <property type="evidence" value="ECO:0007669"/>
    <property type="project" value="InterPro"/>
</dbReference>
<comment type="caution">
    <text evidence="3">The sequence shown here is derived from an EMBL/GenBank/DDBJ whole genome shotgun (WGS) entry which is preliminary data.</text>
</comment>
<dbReference type="Proteomes" id="UP001232063">
    <property type="component" value="Unassembled WGS sequence"/>
</dbReference>
<keyword evidence="1" id="KW-0812">Transmembrane</keyword>
<evidence type="ECO:0000313" key="3">
    <source>
        <dbReference type="EMBL" id="MDJ1505448.1"/>
    </source>
</evidence>
<dbReference type="InterPro" id="IPR010559">
    <property type="entry name" value="Sig_transdc_His_kin_internal"/>
</dbReference>
<dbReference type="Gene3D" id="3.30.565.10">
    <property type="entry name" value="Histidine kinase-like ATPase, C-terminal domain"/>
    <property type="match status" value="1"/>
</dbReference>
<dbReference type="InterPro" id="IPR036890">
    <property type="entry name" value="HATPase_C_sf"/>
</dbReference>
<dbReference type="PANTHER" id="PTHR34220:SF7">
    <property type="entry name" value="SENSOR HISTIDINE KINASE YPDA"/>
    <property type="match status" value="1"/>
</dbReference>
<feature type="transmembrane region" description="Helical" evidence="1">
    <location>
        <begin position="120"/>
        <end position="140"/>
    </location>
</feature>
<organism evidence="3 4">
    <name type="scientific">Xanthocytophaga agilis</name>
    <dbReference type="NCBI Taxonomy" id="3048010"/>
    <lineage>
        <taxon>Bacteria</taxon>
        <taxon>Pseudomonadati</taxon>
        <taxon>Bacteroidota</taxon>
        <taxon>Cytophagia</taxon>
        <taxon>Cytophagales</taxon>
        <taxon>Rhodocytophagaceae</taxon>
        <taxon>Xanthocytophaga</taxon>
    </lineage>
</organism>
<dbReference type="SUPFAM" id="SSF55874">
    <property type="entry name" value="ATPase domain of HSP90 chaperone/DNA topoisomerase II/histidine kinase"/>
    <property type="match status" value="1"/>
</dbReference>
<feature type="transmembrane region" description="Helical" evidence="1">
    <location>
        <begin position="53"/>
        <end position="73"/>
    </location>
</feature>
<accession>A0AAE3RD20</accession>
<dbReference type="EMBL" id="JASJOU010000016">
    <property type="protein sequence ID" value="MDJ1505448.1"/>
    <property type="molecule type" value="Genomic_DNA"/>
</dbReference>
<keyword evidence="4" id="KW-1185">Reference proteome</keyword>
<dbReference type="GO" id="GO:0000155">
    <property type="term" value="F:phosphorelay sensor kinase activity"/>
    <property type="evidence" value="ECO:0007669"/>
    <property type="project" value="InterPro"/>
</dbReference>
<dbReference type="Pfam" id="PF06580">
    <property type="entry name" value="His_kinase"/>
    <property type="match status" value="1"/>
</dbReference>
<proteinExistence type="predicted"/>